<evidence type="ECO:0000256" key="2">
    <source>
        <dbReference type="ARBA" id="ARBA00022723"/>
    </source>
</evidence>
<organism evidence="9 10">
    <name type="scientific">Blepharisma stoltei</name>
    <dbReference type="NCBI Taxonomy" id="1481888"/>
    <lineage>
        <taxon>Eukaryota</taxon>
        <taxon>Sar</taxon>
        <taxon>Alveolata</taxon>
        <taxon>Ciliophora</taxon>
        <taxon>Postciliodesmatophora</taxon>
        <taxon>Heterotrichea</taxon>
        <taxon>Heterotrichida</taxon>
        <taxon>Blepharismidae</taxon>
        <taxon>Blepharisma</taxon>
    </lineage>
</organism>
<dbReference type="Pfam" id="PF00481">
    <property type="entry name" value="PP2C"/>
    <property type="match status" value="1"/>
</dbReference>
<dbReference type="SMART" id="SM00331">
    <property type="entry name" value="PP2C_SIG"/>
    <property type="match status" value="1"/>
</dbReference>
<comment type="caution">
    <text evidence="9">The sequence shown here is derived from an EMBL/GenBank/DDBJ whole genome shotgun (WGS) entry which is preliminary data.</text>
</comment>
<evidence type="ECO:0000256" key="3">
    <source>
        <dbReference type="ARBA" id="ARBA00022801"/>
    </source>
</evidence>
<feature type="region of interest" description="Disordered" evidence="7">
    <location>
        <begin position="1"/>
        <end position="20"/>
    </location>
</feature>
<evidence type="ECO:0000256" key="5">
    <source>
        <dbReference type="ARBA" id="ARBA00023136"/>
    </source>
</evidence>
<dbReference type="FunFam" id="3.60.40.10:FF:000140">
    <property type="entry name" value="Protein phosphatase 2C"/>
    <property type="match status" value="1"/>
</dbReference>
<dbReference type="InterPro" id="IPR015655">
    <property type="entry name" value="PP2C"/>
</dbReference>
<dbReference type="PROSITE" id="PS01032">
    <property type="entry name" value="PPM_1"/>
    <property type="match status" value="1"/>
</dbReference>
<evidence type="ECO:0000313" key="9">
    <source>
        <dbReference type="EMBL" id="CAG9323686.1"/>
    </source>
</evidence>
<comment type="similarity">
    <text evidence="6">Belongs to the PP2C family.</text>
</comment>
<keyword evidence="4 6" id="KW-0904">Protein phosphatase</keyword>
<dbReference type="GO" id="GO:0046872">
    <property type="term" value="F:metal ion binding"/>
    <property type="evidence" value="ECO:0007669"/>
    <property type="project" value="UniProtKB-KW"/>
</dbReference>
<gene>
    <name evidence="9" type="ORF">BSTOLATCC_MIC34726</name>
</gene>
<dbReference type="InterPro" id="IPR000222">
    <property type="entry name" value="PP2C_BS"/>
</dbReference>
<name>A0AAU9JPM1_9CILI</name>
<dbReference type="SUPFAM" id="SSF81606">
    <property type="entry name" value="PP2C-like"/>
    <property type="match status" value="1"/>
</dbReference>
<dbReference type="InterPro" id="IPR036457">
    <property type="entry name" value="PPM-type-like_dom_sf"/>
</dbReference>
<dbReference type="Gene3D" id="3.60.40.10">
    <property type="entry name" value="PPM-type phosphatase domain"/>
    <property type="match status" value="1"/>
</dbReference>
<evidence type="ECO:0000256" key="4">
    <source>
        <dbReference type="ARBA" id="ARBA00022912"/>
    </source>
</evidence>
<keyword evidence="5" id="KW-0472">Membrane</keyword>
<evidence type="ECO:0000256" key="7">
    <source>
        <dbReference type="SAM" id="MobiDB-lite"/>
    </source>
</evidence>
<keyword evidence="2" id="KW-0479">Metal-binding</keyword>
<evidence type="ECO:0000256" key="1">
    <source>
        <dbReference type="ARBA" id="ARBA00004170"/>
    </source>
</evidence>
<dbReference type="EMBL" id="CAJZBQ010000035">
    <property type="protein sequence ID" value="CAG9323686.1"/>
    <property type="molecule type" value="Genomic_DNA"/>
</dbReference>
<protein>
    <recommendedName>
        <fullName evidence="8">PPM-type phosphatase domain-containing protein</fullName>
    </recommendedName>
</protein>
<dbReference type="InterPro" id="IPR001932">
    <property type="entry name" value="PPM-type_phosphatase-like_dom"/>
</dbReference>
<evidence type="ECO:0000259" key="8">
    <source>
        <dbReference type="PROSITE" id="PS51746"/>
    </source>
</evidence>
<feature type="domain" description="PPM-type phosphatase" evidence="8">
    <location>
        <begin position="23"/>
        <end position="303"/>
    </location>
</feature>
<dbReference type="Proteomes" id="UP001162131">
    <property type="component" value="Unassembled WGS sequence"/>
</dbReference>
<evidence type="ECO:0000256" key="6">
    <source>
        <dbReference type="RuleBase" id="RU003465"/>
    </source>
</evidence>
<dbReference type="AlphaFoldDB" id="A0AAU9JPM1"/>
<reference evidence="9" key="1">
    <citation type="submission" date="2021-09" db="EMBL/GenBank/DDBJ databases">
        <authorList>
            <consortium name="AG Swart"/>
            <person name="Singh M."/>
            <person name="Singh A."/>
            <person name="Seah K."/>
            <person name="Emmerich C."/>
        </authorList>
    </citation>
    <scope>NUCLEOTIDE SEQUENCE</scope>
    <source>
        <strain evidence="9">ATCC30299</strain>
    </source>
</reference>
<dbReference type="CDD" id="cd00143">
    <property type="entry name" value="PP2Cc"/>
    <property type="match status" value="1"/>
</dbReference>
<accession>A0AAU9JPM1</accession>
<proteinExistence type="inferred from homology"/>
<keyword evidence="3 6" id="KW-0378">Hydrolase</keyword>
<dbReference type="GO" id="GO:0004722">
    <property type="term" value="F:protein serine/threonine phosphatase activity"/>
    <property type="evidence" value="ECO:0007669"/>
    <property type="project" value="InterPro"/>
</dbReference>
<dbReference type="SMART" id="SM00332">
    <property type="entry name" value="PP2Cc"/>
    <property type="match status" value="1"/>
</dbReference>
<sequence length="309" mass="34554">MGPYLSAPKRDKRKASGENQRLRFASSEMQGWRNSMEDAKLTNVQLDSNTSIFGVFDGHGGAEVAEFVSRHFSRQLLLTPAYREGRLEDALRETFLRMDELLNTIEAKRELVRISRNLPNNYPVEPDDNLMAGCTAVVSLVRGNQLIVAHAGDSRCVLCREGRALELTRDHKPDLPEERTRIIRAGGNIVDGRIMGNLNLSRSIGDLEYKKNAALPPQDQIITAYPDVRRETITENDDFFILACDGVWEMLDSQQAIEFVHKKIKNKPITVIADEMLDKCLARDVSSSGGLGCDNMTAIIVAFNHPLGQ</sequence>
<dbReference type="PANTHER" id="PTHR13832">
    <property type="entry name" value="PROTEIN PHOSPHATASE 2C"/>
    <property type="match status" value="1"/>
</dbReference>
<dbReference type="PROSITE" id="PS51746">
    <property type="entry name" value="PPM_2"/>
    <property type="match status" value="1"/>
</dbReference>
<evidence type="ECO:0000313" key="10">
    <source>
        <dbReference type="Proteomes" id="UP001162131"/>
    </source>
</evidence>
<keyword evidence="10" id="KW-1185">Reference proteome</keyword>
<comment type="subcellular location">
    <subcellularLocation>
        <location evidence="1">Membrane</location>
        <topology evidence="1">Peripheral membrane protein</topology>
    </subcellularLocation>
</comment>
<dbReference type="PANTHER" id="PTHR13832:SF840">
    <property type="entry name" value="PROTEIN PHOSPHATASE 2C 60-RELATED"/>
    <property type="match status" value="1"/>
</dbReference>
<dbReference type="GO" id="GO:0016020">
    <property type="term" value="C:membrane"/>
    <property type="evidence" value="ECO:0007669"/>
    <property type="project" value="UniProtKB-SubCell"/>
</dbReference>